<name>A0A7X6R3Z3_9NOCA</name>
<feature type="region of interest" description="Disordered" evidence="1">
    <location>
        <begin position="161"/>
        <end position="180"/>
    </location>
</feature>
<evidence type="ECO:0000256" key="1">
    <source>
        <dbReference type="SAM" id="MobiDB-lite"/>
    </source>
</evidence>
<keyword evidence="2" id="KW-0812">Transmembrane</keyword>
<organism evidence="4 5">
    <name type="scientific">Nocardia gamkensis</name>
    <dbReference type="NCBI Taxonomy" id="352869"/>
    <lineage>
        <taxon>Bacteria</taxon>
        <taxon>Bacillati</taxon>
        <taxon>Actinomycetota</taxon>
        <taxon>Actinomycetes</taxon>
        <taxon>Mycobacteriales</taxon>
        <taxon>Nocardiaceae</taxon>
        <taxon>Nocardia</taxon>
    </lineage>
</organism>
<accession>A0A7X6R3Z3</accession>
<protein>
    <submittedName>
        <fullName evidence="4">DUF1707 domain-containing protein</fullName>
    </submittedName>
</protein>
<dbReference type="RefSeq" id="WP_062975812.1">
    <property type="nucleotide sequence ID" value="NZ_JAAXOS010000008.1"/>
</dbReference>
<dbReference type="InterPro" id="IPR012551">
    <property type="entry name" value="DUF1707_SHOCT-like"/>
</dbReference>
<keyword evidence="2" id="KW-1133">Transmembrane helix</keyword>
<feature type="domain" description="DUF1707" evidence="3">
    <location>
        <begin position="9"/>
        <end position="61"/>
    </location>
</feature>
<reference evidence="4 5" key="1">
    <citation type="submission" date="2020-04" db="EMBL/GenBank/DDBJ databases">
        <title>MicrobeNet Type strains.</title>
        <authorList>
            <person name="Nicholson A.C."/>
        </authorList>
    </citation>
    <scope>NUCLEOTIDE SEQUENCE [LARGE SCALE GENOMIC DNA]</scope>
    <source>
        <strain evidence="4 5">DSM 44956</strain>
    </source>
</reference>
<dbReference type="EMBL" id="JAAXOS010000008">
    <property type="protein sequence ID" value="NKY27970.1"/>
    <property type="molecule type" value="Genomic_DNA"/>
</dbReference>
<keyword evidence="5" id="KW-1185">Reference proteome</keyword>
<proteinExistence type="predicted"/>
<evidence type="ECO:0000259" key="3">
    <source>
        <dbReference type="Pfam" id="PF08044"/>
    </source>
</evidence>
<dbReference type="PANTHER" id="PTHR40763">
    <property type="entry name" value="MEMBRANE PROTEIN-RELATED"/>
    <property type="match status" value="1"/>
</dbReference>
<sequence length="265" mass="28206">MATTRYSGIRARDTDRADVCGLLDAALADGQLTASEHAARTAEAMRAKSFGELDALIGDLQIPGELANAPVVRVDRRRPRRWLAPVYTIAAALVAGAMVGAISRCGIDLPGSSEKVPDMTTGAGLAYFLAEYRTEFGDLIADEVTLYPKYAIVDRQQPGNEAQTGDYRYDGDFGTSRTSERRTGTRTFDLAAIDVPAIARLLAGARQTVRCPDGEISHVGLGFDTPDAADRGPVANIYVKCKGGATGYAKVTFAGEPITIFPGSR</sequence>
<keyword evidence="2" id="KW-0472">Membrane</keyword>
<comment type="caution">
    <text evidence="4">The sequence shown here is derived from an EMBL/GenBank/DDBJ whole genome shotgun (WGS) entry which is preliminary data.</text>
</comment>
<evidence type="ECO:0000313" key="5">
    <source>
        <dbReference type="Proteomes" id="UP000540698"/>
    </source>
</evidence>
<feature type="transmembrane region" description="Helical" evidence="2">
    <location>
        <begin position="82"/>
        <end position="102"/>
    </location>
</feature>
<dbReference type="AlphaFoldDB" id="A0A7X6R3Z3"/>
<dbReference type="Proteomes" id="UP000540698">
    <property type="component" value="Unassembled WGS sequence"/>
</dbReference>
<dbReference type="Pfam" id="PF08044">
    <property type="entry name" value="DUF1707"/>
    <property type="match status" value="1"/>
</dbReference>
<evidence type="ECO:0000313" key="4">
    <source>
        <dbReference type="EMBL" id="NKY27970.1"/>
    </source>
</evidence>
<dbReference type="PANTHER" id="PTHR40763:SF4">
    <property type="entry name" value="DUF1707 DOMAIN-CONTAINING PROTEIN"/>
    <property type="match status" value="1"/>
</dbReference>
<evidence type="ECO:0000256" key="2">
    <source>
        <dbReference type="SAM" id="Phobius"/>
    </source>
</evidence>
<gene>
    <name evidence="4" type="ORF">HGB38_17310</name>
</gene>